<feature type="region of interest" description="Disordered" evidence="1">
    <location>
        <begin position="1"/>
        <end position="31"/>
    </location>
</feature>
<feature type="region of interest" description="Disordered" evidence="1">
    <location>
        <begin position="39"/>
        <end position="58"/>
    </location>
</feature>
<proteinExistence type="predicted"/>
<accession>A0A433PFY7</accession>
<keyword evidence="3" id="KW-1185">Reference proteome</keyword>
<feature type="non-terminal residue" evidence="2">
    <location>
        <position position="1"/>
    </location>
</feature>
<gene>
    <name evidence="2" type="ORF">BC938DRAFT_476570</name>
</gene>
<feature type="compositionally biased region" description="Basic residues" evidence="1">
    <location>
        <begin position="46"/>
        <end position="58"/>
    </location>
</feature>
<name>A0A433PFY7_9FUNG</name>
<evidence type="ECO:0000313" key="3">
    <source>
        <dbReference type="Proteomes" id="UP000274822"/>
    </source>
</evidence>
<comment type="caution">
    <text evidence="2">The sequence shown here is derived from an EMBL/GenBank/DDBJ whole genome shotgun (WGS) entry which is preliminary data.</text>
</comment>
<dbReference type="Proteomes" id="UP000274822">
    <property type="component" value="Unassembled WGS sequence"/>
</dbReference>
<sequence>HWWQRHPHRRRRRRRRLHDQSPQSKRQGCQEVQKACQAAVPAGSRAHPRPPARHRHVPHFKFSEWGKTLGPIFAVKMDSDKWHGRNDREGQTIHNSPDVVRNTWDNLPGPCPDRHPWGDLGGERPIPAHIAQTHQQYHQQNKAREGL</sequence>
<feature type="compositionally biased region" description="Basic residues" evidence="1">
    <location>
        <begin position="1"/>
        <end position="17"/>
    </location>
</feature>
<evidence type="ECO:0000256" key="1">
    <source>
        <dbReference type="SAM" id="MobiDB-lite"/>
    </source>
</evidence>
<organism evidence="2 3">
    <name type="scientific">Jimgerdemannia flammicorona</name>
    <dbReference type="NCBI Taxonomy" id="994334"/>
    <lineage>
        <taxon>Eukaryota</taxon>
        <taxon>Fungi</taxon>
        <taxon>Fungi incertae sedis</taxon>
        <taxon>Mucoromycota</taxon>
        <taxon>Mucoromycotina</taxon>
        <taxon>Endogonomycetes</taxon>
        <taxon>Endogonales</taxon>
        <taxon>Endogonaceae</taxon>
        <taxon>Jimgerdemannia</taxon>
    </lineage>
</organism>
<protein>
    <submittedName>
        <fullName evidence="2">Uncharacterized protein</fullName>
    </submittedName>
</protein>
<dbReference type="AlphaFoldDB" id="A0A433PFY7"/>
<evidence type="ECO:0000313" key="2">
    <source>
        <dbReference type="EMBL" id="RUS16454.1"/>
    </source>
</evidence>
<dbReference type="EMBL" id="RBNJ01024211">
    <property type="protein sequence ID" value="RUS16454.1"/>
    <property type="molecule type" value="Genomic_DNA"/>
</dbReference>
<reference evidence="2 3" key="1">
    <citation type="journal article" date="2018" name="New Phytol.">
        <title>Phylogenomics of Endogonaceae and evolution of mycorrhizas within Mucoromycota.</title>
        <authorList>
            <person name="Chang Y."/>
            <person name="Desiro A."/>
            <person name="Na H."/>
            <person name="Sandor L."/>
            <person name="Lipzen A."/>
            <person name="Clum A."/>
            <person name="Barry K."/>
            <person name="Grigoriev I.V."/>
            <person name="Martin F.M."/>
            <person name="Stajich J.E."/>
            <person name="Smith M.E."/>
            <person name="Bonito G."/>
            <person name="Spatafora J.W."/>
        </authorList>
    </citation>
    <scope>NUCLEOTIDE SEQUENCE [LARGE SCALE GENOMIC DNA]</scope>
    <source>
        <strain evidence="2 3">AD002</strain>
    </source>
</reference>